<dbReference type="InterPro" id="IPR003869">
    <property type="entry name" value="Polysac_CapD-like"/>
</dbReference>
<dbReference type="EMBL" id="PHIG01000004">
    <property type="protein sequence ID" value="PJK31703.1"/>
    <property type="molecule type" value="Genomic_DNA"/>
</dbReference>
<evidence type="ECO:0000259" key="3">
    <source>
        <dbReference type="Pfam" id="PF02719"/>
    </source>
</evidence>
<feature type="transmembrane region" description="Helical" evidence="2">
    <location>
        <begin position="25"/>
        <end position="47"/>
    </location>
</feature>
<feature type="transmembrane region" description="Helical" evidence="2">
    <location>
        <begin position="92"/>
        <end position="109"/>
    </location>
</feature>
<keyword evidence="2" id="KW-1133">Transmembrane helix</keyword>
<dbReference type="Pfam" id="PF02719">
    <property type="entry name" value="Polysacc_synt_2"/>
    <property type="match status" value="1"/>
</dbReference>
<evidence type="ECO:0000256" key="1">
    <source>
        <dbReference type="ARBA" id="ARBA00007430"/>
    </source>
</evidence>
<name>A0A2M9G7M6_9PROT</name>
<dbReference type="InterPro" id="IPR036291">
    <property type="entry name" value="NAD(P)-bd_dom_sf"/>
</dbReference>
<dbReference type="SUPFAM" id="SSF51735">
    <property type="entry name" value="NAD(P)-binding Rossmann-fold domains"/>
    <property type="match status" value="1"/>
</dbReference>
<comment type="similarity">
    <text evidence="1">Belongs to the polysaccharide synthase family.</text>
</comment>
<reference evidence="4 5" key="1">
    <citation type="submission" date="2017-11" db="EMBL/GenBank/DDBJ databases">
        <title>Draft genome sequence of Rhizobiales bacterium SY3-13.</title>
        <authorList>
            <person name="Sun C."/>
        </authorList>
    </citation>
    <scope>NUCLEOTIDE SEQUENCE [LARGE SCALE GENOMIC DNA]</scope>
    <source>
        <strain evidence="4 5">SY3-13</strain>
    </source>
</reference>
<keyword evidence="2" id="KW-0472">Membrane</keyword>
<dbReference type="CDD" id="cd05237">
    <property type="entry name" value="UDP_invert_4-6DH_SDR_e"/>
    <property type="match status" value="1"/>
</dbReference>
<dbReference type="InterPro" id="IPR051203">
    <property type="entry name" value="Polysaccharide_Synthase-Rel"/>
</dbReference>
<organism evidence="4 5">
    <name type="scientific">Minwuia thermotolerans</name>
    <dbReference type="NCBI Taxonomy" id="2056226"/>
    <lineage>
        <taxon>Bacteria</taxon>
        <taxon>Pseudomonadati</taxon>
        <taxon>Pseudomonadota</taxon>
        <taxon>Alphaproteobacteria</taxon>
        <taxon>Minwuiales</taxon>
        <taxon>Minwuiaceae</taxon>
        <taxon>Minwuia</taxon>
    </lineage>
</organism>
<feature type="transmembrane region" description="Helical" evidence="2">
    <location>
        <begin position="59"/>
        <end position="80"/>
    </location>
</feature>
<dbReference type="OrthoDB" id="9803111at2"/>
<dbReference type="PANTHER" id="PTHR43318">
    <property type="entry name" value="UDP-N-ACETYLGLUCOSAMINE 4,6-DEHYDRATASE"/>
    <property type="match status" value="1"/>
</dbReference>
<comment type="caution">
    <text evidence="4">The sequence shown here is derived from an EMBL/GenBank/DDBJ whole genome shotgun (WGS) entry which is preliminary data.</text>
</comment>
<keyword evidence="5" id="KW-1185">Reference proteome</keyword>
<gene>
    <name evidence="4" type="ORF">CVT23_00605</name>
</gene>
<evidence type="ECO:0000256" key="2">
    <source>
        <dbReference type="SAM" id="Phobius"/>
    </source>
</evidence>
<protein>
    <submittedName>
        <fullName evidence="4">Nucleotide sugar dehydratase</fullName>
    </submittedName>
</protein>
<evidence type="ECO:0000313" key="4">
    <source>
        <dbReference type="EMBL" id="PJK31703.1"/>
    </source>
</evidence>
<dbReference type="AlphaFoldDB" id="A0A2M9G7M6"/>
<proteinExistence type="inferred from homology"/>
<keyword evidence="2" id="KW-0812">Transmembrane</keyword>
<dbReference type="PANTHER" id="PTHR43318:SF1">
    <property type="entry name" value="POLYSACCHARIDE BIOSYNTHESIS PROTEIN EPSC-RELATED"/>
    <property type="match status" value="1"/>
</dbReference>
<evidence type="ECO:0000313" key="5">
    <source>
        <dbReference type="Proteomes" id="UP000229498"/>
    </source>
</evidence>
<dbReference type="Gene3D" id="3.40.50.720">
    <property type="entry name" value="NAD(P)-binding Rossmann-like Domain"/>
    <property type="match status" value="2"/>
</dbReference>
<feature type="domain" description="Polysaccharide biosynthesis protein CapD-like" evidence="3">
    <location>
        <begin position="277"/>
        <end position="570"/>
    </location>
</feature>
<dbReference type="Proteomes" id="UP000229498">
    <property type="component" value="Unassembled WGS sequence"/>
</dbReference>
<accession>A0A2M9G7M6</accession>
<sequence>MAPVAFIAALMLRYGLVGYEKTSGFWLEASAMLVPIAAGVFFLSGLHRGVWRYVSMRDLSAILRAAVLVVLIFFPLLFAYNRLEDVPRTVPFINLFVLIALLAGPRLLLRLAAEGGVGALTGRRRPLPGHVPVILVGAGRGAELFLREIDRGAAPYDPVAILDDDSGQIGRTIRGRKVVGSLADLGDVVETLGARGRRPQRVIVTRRRLEPDMLRDLLQRTQDLALPISRVPDFSALESGVTDRVTVREIDVSDLLGRPQKALDRDAMRGLISGRRVLVTGAGGSIGSELVRQIAALAPASLALLELSEFALYTIEQETGESYPELERRMYLADVRDAERVANVFADFHPEIVFHAAALKHVPLMEHNPDEAVLTNVIGTRRVADACIRHDVDVMVLVSSDKAVNPANVMGATKRLAEAYAQSQDIDQSRESGRATRFVTVRFGNVLGSTGSVVPLFQRQLAQGGPLTVTHPDITRYFMTIREAVELVLAAAAGSRLRQDDTGRIHVLDMGEPVRIQDLARMMIRLAGLTPDRDIRIEYVGLRPGEKLHEELLHSSEKLDQTDIEGVMLASPRVVERQILTRALDELAGHARARRTDRTLTLLRELVPEYKEETERQRHASS</sequence>